<organism evidence="2">
    <name type="scientific">Opuntia streptacantha</name>
    <name type="common">Prickly pear cactus</name>
    <name type="synonym">Opuntia cardona</name>
    <dbReference type="NCBI Taxonomy" id="393608"/>
    <lineage>
        <taxon>Eukaryota</taxon>
        <taxon>Viridiplantae</taxon>
        <taxon>Streptophyta</taxon>
        <taxon>Embryophyta</taxon>
        <taxon>Tracheophyta</taxon>
        <taxon>Spermatophyta</taxon>
        <taxon>Magnoliopsida</taxon>
        <taxon>eudicotyledons</taxon>
        <taxon>Gunneridae</taxon>
        <taxon>Pentapetalae</taxon>
        <taxon>Caryophyllales</taxon>
        <taxon>Cactineae</taxon>
        <taxon>Cactaceae</taxon>
        <taxon>Opuntioideae</taxon>
        <taxon>Opuntia</taxon>
    </lineage>
</organism>
<dbReference type="EMBL" id="GISG01267669">
    <property type="protein sequence ID" value="MBA4675554.1"/>
    <property type="molecule type" value="Transcribed_RNA"/>
</dbReference>
<dbReference type="AlphaFoldDB" id="A0A7C9ATD6"/>
<reference evidence="2" key="1">
    <citation type="journal article" date="2013" name="J. Plant Res.">
        <title>Effect of fungi and light on seed germination of three Opuntia species from semiarid lands of central Mexico.</title>
        <authorList>
            <person name="Delgado-Sanchez P."/>
            <person name="Jimenez-Bremont J.F."/>
            <person name="Guerrero-Gonzalez Mde L."/>
            <person name="Flores J."/>
        </authorList>
    </citation>
    <scope>NUCLEOTIDE SEQUENCE</scope>
    <source>
        <tissue evidence="2">Cladode</tissue>
    </source>
</reference>
<evidence type="ECO:0000256" key="1">
    <source>
        <dbReference type="SAM" id="Phobius"/>
    </source>
</evidence>
<keyword evidence="1" id="KW-0472">Membrane</keyword>
<keyword evidence="1" id="KW-0812">Transmembrane</keyword>
<evidence type="ECO:0000313" key="2">
    <source>
        <dbReference type="EMBL" id="MBA4675554.1"/>
    </source>
</evidence>
<feature type="transmembrane region" description="Helical" evidence="1">
    <location>
        <begin position="7"/>
        <end position="30"/>
    </location>
</feature>
<accession>A0A7C9ATD6</accession>
<sequence length="110" mass="12637">MRSLHVLYIELVFVASLLCWWCLLIFFQFFREELIVILDSQDCSVFQVMITFLVPACHCQRIESGIFLIGDDKDKICIVSSLLSEQGRMDLLFSCLVALFSLCFLCVKVG</sequence>
<name>A0A7C9ATD6_OPUST</name>
<protein>
    <submittedName>
        <fullName evidence="2">Uncharacterized protein</fullName>
    </submittedName>
</protein>
<proteinExistence type="predicted"/>
<reference evidence="2" key="2">
    <citation type="submission" date="2020-07" db="EMBL/GenBank/DDBJ databases">
        <authorList>
            <person name="Vera ALvarez R."/>
            <person name="Arias-Moreno D.M."/>
            <person name="Jimenez-Jacinto V."/>
            <person name="Jimenez-Bremont J.F."/>
            <person name="Swaminathan K."/>
            <person name="Moose S.P."/>
            <person name="Guerrero-Gonzalez M.L."/>
            <person name="Marino-Ramirez L."/>
            <person name="Landsman D."/>
            <person name="Rodriguez-Kessler M."/>
            <person name="Delgado-Sanchez P."/>
        </authorList>
    </citation>
    <scope>NUCLEOTIDE SEQUENCE</scope>
    <source>
        <tissue evidence="2">Cladode</tissue>
    </source>
</reference>
<keyword evidence="1" id="KW-1133">Transmembrane helix</keyword>